<keyword evidence="4" id="KW-1185">Reference proteome</keyword>
<dbReference type="Proteomes" id="UP000198282">
    <property type="component" value="Unassembled WGS sequence"/>
</dbReference>
<dbReference type="AlphaFoldDB" id="A0A239JPP4"/>
<accession>A0A239JPP4</accession>
<dbReference type="RefSeq" id="WP_179282170.1">
    <property type="nucleotide sequence ID" value="NZ_FZOD01000023.1"/>
</dbReference>
<dbReference type="PANTHER" id="PTHR30547:SF5">
    <property type="entry name" value="NUCLEASE YHCG-RELATED"/>
    <property type="match status" value="1"/>
</dbReference>
<feature type="domain" description="YhcG N-terminal" evidence="2">
    <location>
        <begin position="22"/>
        <end position="154"/>
    </location>
</feature>
<dbReference type="GO" id="GO:0004519">
    <property type="term" value="F:endonuclease activity"/>
    <property type="evidence" value="ECO:0007669"/>
    <property type="project" value="UniProtKB-KW"/>
</dbReference>
<feature type="compositionally biased region" description="Basic and acidic residues" evidence="1">
    <location>
        <begin position="167"/>
        <end position="183"/>
    </location>
</feature>
<keyword evidence="3" id="KW-0255">Endonuclease</keyword>
<sequence length="202" mass="22547">MSDHRNGTDGDPVGYGDLLDAVTREITGSRARAVLAADAELIRQYWRIGRHILDRQPDDAWAAVVVPRLSADLRAAFPEAGAYSRTNLLYMRAFAAAWPDCVPATGRPLPWGHHVVLLDLPGDRTTREFYACKAADEGWTRGVLITMIKGRFHLRAGHRAHDVLRTTPQADRRSVHRMIRDPHSPGPLDETARQERGAVVPY</sequence>
<dbReference type="PANTHER" id="PTHR30547">
    <property type="entry name" value="UNCHARACTERIZED PROTEIN YHCG-RELATED"/>
    <property type="match status" value="1"/>
</dbReference>
<evidence type="ECO:0000256" key="1">
    <source>
        <dbReference type="SAM" id="MobiDB-lite"/>
    </source>
</evidence>
<evidence type="ECO:0000259" key="2">
    <source>
        <dbReference type="Pfam" id="PF17761"/>
    </source>
</evidence>
<feature type="region of interest" description="Disordered" evidence="1">
    <location>
        <begin position="167"/>
        <end position="202"/>
    </location>
</feature>
<evidence type="ECO:0000313" key="3">
    <source>
        <dbReference type="EMBL" id="SNT07851.1"/>
    </source>
</evidence>
<evidence type="ECO:0000313" key="4">
    <source>
        <dbReference type="Proteomes" id="UP000198282"/>
    </source>
</evidence>
<name>A0A239JPP4_9ACTN</name>
<reference evidence="3 4" key="1">
    <citation type="submission" date="2017-06" db="EMBL/GenBank/DDBJ databases">
        <authorList>
            <person name="Kim H.J."/>
            <person name="Triplett B.A."/>
        </authorList>
    </citation>
    <scope>NUCLEOTIDE SEQUENCE [LARGE SCALE GENOMIC DNA]</scope>
    <source>
        <strain evidence="3 4">CGMCC 4.2132</strain>
    </source>
</reference>
<organism evidence="3 4">
    <name type="scientific">Streptosporangium subroseum</name>
    <dbReference type="NCBI Taxonomy" id="106412"/>
    <lineage>
        <taxon>Bacteria</taxon>
        <taxon>Bacillati</taxon>
        <taxon>Actinomycetota</taxon>
        <taxon>Actinomycetes</taxon>
        <taxon>Streptosporangiales</taxon>
        <taxon>Streptosporangiaceae</taxon>
        <taxon>Streptosporangium</taxon>
    </lineage>
</organism>
<gene>
    <name evidence="3" type="ORF">SAMN05216276_1023111</name>
</gene>
<keyword evidence="3" id="KW-0378">Hydrolase</keyword>
<dbReference type="EMBL" id="FZOD01000023">
    <property type="protein sequence ID" value="SNT07851.1"/>
    <property type="molecule type" value="Genomic_DNA"/>
</dbReference>
<dbReference type="InterPro" id="IPR041527">
    <property type="entry name" value="YhcG_N"/>
</dbReference>
<protein>
    <submittedName>
        <fullName evidence="3">Predicted nuclease of restriction endonuclease-like (RecB) superfamily, DUF1016 family</fullName>
    </submittedName>
</protein>
<dbReference type="InterPro" id="IPR053148">
    <property type="entry name" value="PD-DEXK-like_domain"/>
</dbReference>
<proteinExistence type="predicted"/>
<keyword evidence="3" id="KW-0540">Nuclease</keyword>
<dbReference type="Pfam" id="PF17761">
    <property type="entry name" value="DUF1016_N"/>
    <property type="match status" value="1"/>
</dbReference>